<protein>
    <recommendedName>
        <fullName evidence="8">DNA repair protein Rad26</fullName>
    </recommendedName>
</protein>
<evidence type="ECO:0000256" key="2">
    <source>
        <dbReference type="SAM" id="MobiDB-lite"/>
    </source>
</evidence>
<dbReference type="InterPro" id="IPR048379">
    <property type="entry name" value="Rad26-like_C"/>
</dbReference>
<evidence type="ECO:0000313" key="6">
    <source>
        <dbReference type="EMBL" id="KAK5996860.1"/>
    </source>
</evidence>
<sequence length="786" mass="85964">MDLDEFSDDGFDDLPDNAFQELENQAIQFTQAHQTQQHIPSQGQKHRYAGHGWEEDDDLDTTEVTNGTGIAVGRPVVDKTLRQPTQQTQLSQRGPPPTARPRPPVPNPRWNPTIDPATAPGSTLAARPRIPNARPPNQQFPGSQRFPIQAPGRSQSSQFAPQPTPSQPQAGGVLTALQQRVRALEAELNAARGEVSILRAKSTKYQQEADAQISHLKKVNTEQTAKHEQAVEAALAAERSANTELQFLQRDMKEVNDRARRKETTIHTSAGATTPKKSTKTWGLADGFDDMDIAASPNKGQGRTKSVGGSVAANVGERTPSKGKRKRPVVDSPIKALEIHTGDVDMTEDKPASQAGPHPIIIAAPAVPFDFLQLVLDHGFARDQPPTFDILSRFAFPSDATATSFSTMIFERLPLMGNPRQPMQLLVDFAEQIIILWTRCYEEQFWEPIKYLASLISFTFQLHTSSVAPLINNKLVPIAQSTIFLVAEGSQRPSDITTAEDYSFLQQHIDTTQILSLLYNTALACATTPLETEDGLKYTAARFWKLLSLDLILLFLMPKQKVVDIIAVLNLLGTSSLPNSIGPMVEDKDATTTAGIVIERVSAKLIEHSRTTTTPEQKRSVRLAALKTMIAFARYPFGAQQLASHDSALPRLVICLSASIDDLYDQSIPSSILPPLPDSIKSSSLKIPESPAPAELYRIISQCVLLIHTLVTDPLTTNLADITRKLSLSHGGSQRYIIALGRLAFAEEDLVMEAGIEGEIVEAAHELLEMAVTPDEGETVSEAFGA</sequence>
<feature type="region of interest" description="Disordered" evidence="2">
    <location>
        <begin position="31"/>
        <end position="170"/>
    </location>
</feature>
<feature type="compositionally biased region" description="Polar residues" evidence="2">
    <location>
        <begin position="82"/>
        <end position="92"/>
    </location>
</feature>
<feature type="domain" description="Rad26-like N-terminal" evidence="5">
    <location>
        <begin position="371"/>
        <end position="420"/>
    </location>
</feature>
<accession>A0ABR0SYL8</accession>
<comment type="caution">
    <text evidence="6">The sequence shown here is derived from an EMBL/GenBank/DDBJ whole genome shotgun (WGS) entry which is preliminary data.</text>
</comment>
<organism evidence="6 7">
    <name type="scientific">Cladobotryum mycophilum</name>
    <dbReference type="NCBI Taxonomy" id="491253"/>
    <lineage>
        <taxon>Eukaryota</taxon>
        <taxon>Fungi</taxon>
        <taxon>Dikarya</taxon>
        <taxon>Ascomycota</taxon>
        <taxon>Pezizomycotina</taxon>
        <taxon>Sordariomycetes</taxon>
        <taxon>Hypocreomycetidae</taxon>
        <taxon>Hypocreales</taxon>
        <taxon>Hypocreaceae</taxon>
        <taxon>Cladobotryum</taxon>
    </lineage>
</organism>
<name>A0ABR0SYL8_9HYPO</name>
<dbReference type="InterPro" id="IPR022093">
    <property type="entry name" value="Rad26-like_helical"/>
</dbReference>
<feature type="region of interest" description="Disordered" evidence="2">
    <location>
        <begin position="296"/>
        <end position="329"/>
    </location>
</feature>
<dbReference type="Pfam" id="PF21046">
    <property type="entry name" value="Rad26-like_C"/>
    <property type="match status" value="1"/>
</dbReference>
<dbReference type="InterPro" id="IPR048380">
    <property type="entry name" value="Rad26-like_N"/>
</dbReference>
<proteinExistence type="predicted"/>
<evidence type="ECO:0000259" key="4">
    <source>
        <dbReference type="Pfam" id="PF21046"/>
    </source>
</evidence>
<feature type="coiled-coil region" evidence="1">
    <location>
        <begin position="238"/>
        <end position="265"/>
    </location>
</feature>
<feature type="compositionally biased region" description="Low complexity" evidence="2">
    <location>
        <begin position="125"/>
        <end position="137"/>
    </location>
</feature>
<evidence type="ECO:0000259" key="3">
    <source>
        <dbReference type="Pfam" id="PF12331"/>
    </source>
</evidence>
<evidence type="ECO:0000256" key="1">
    <source>
        <dbReference type="SAM" id="Coils"/>
    </source>
</evidence>
<feature type="domain" description="Rad26-like helical repeats" evidence="3">
    <location>
        <begin position="478"/>
        <end position="711"/>
    </location>
</feature>
<feature type="compositionally biased region" description="Polar residues" evidence="2">
    <location>
        <begin position="31"/>
        <end position="43"/>
    </location>
</feature>
<feature type="coiled-coil region" evidence="1">
    <location>
        <begin position="174"/>
        <end position="201"/>
    </location>
</feature>
<feature type="compositionally biased region" description="Polar residues" evidence="2">
    <location>
        <begin position="152"/>
        <end position="161"/>
    </location>
</feature>
<dbReference type="Pfam" id="PF12331">
    <property type="entry name" value="Rad26-like_helical_rpts"/>
    <property type="match status" value="1"/>
</dbReference>
<evidence type="ECO:0000313" key="7">
    <source>
        <dbReference type="Proteomes" id="UP001338125"/>
    </source>
</evidence>
<dbReference type="Pfam" id="PF21048">
    <property type="entry name" value="Rad26-like_N"/>
    <property type="match status" value="1"/>
</dbReference>
<feature type="domain" description="Rad26-like C-terminal" evidence="4">
    <location>
        <begin position="720"/>
        <end position="784"/>
    </location>
</feature>
<feature type="compositionally biased region" description="Pro residues" evidence="2">
    <location>
        <begin position="94"/>
        <end position="109"/>
    </location>
</feature>
<evidence type="ECO:0000259" key="5">
    <source>
        <dbReference type="Pfam" id="PF21048"/>
    </source>
</evidence>
<dbReference type="EMBL" id="JAVFKD010000002">
    <property type="protein sequence ID" value="KAK5996860.1"/>
    <property type="molecule type" value="Genomic_DNA"/>
</dbReference>
<keyword evidence="1" id="KW-0175">Coiled coil</keyword>
<dbReference type="Proteomes" id="UP001338125">
    <property type="component" value="Unassembled WGS sequence"/>
</dbReference>
<keyword evidence="7" id="KW-1185">Reference proteome</keyword>
<evidence type="ECO:0008006" key="8">
    <source>
        <dbReference type="Google" id="ProtNLM"/>
    </source>
</evidence>
<reference evidence="6 7" key="1">
    <citation type="submission" date="2024-01" db="EMBL/GenBank/DDBJ databases">
        <title>Complete genome of Cladobotryum mycophilum ATHUM6906.</title>
        <authorList>
            <person name="Christinaki A.C."/>
            <person name="Myridakis A.I."/>
            <person name="Kouvelis V.N."/>
        </authorList>
    </citation>
    <scope>NUCLEOTIDE SEQUENCE [LARGE SCALE GENOMIC DNA]</scope>
    <source>
        <strain evidence="6 7">ATHUM6906</strain>
    </source>
</reference>
<gene>
    <name evidence="6" type="ORF">PT974_02205</name>
</gene>